<reference evidence="7" key="1">
    <citation type="submission" date="2021-02" db="EMBL/GenBank/DDBJ databases">
        <authorList>
            <person name="Dougan E. K."/>
            <person name="Rhodes N."/>
            <person name="Thang M."/>
            <person name="Chan C."/>
        </authorList>
    </citation>
    <scope>NUCLEOTIDE SEQUENCE</scope>
</reference>
<keyword evidence="5" id="KW-1133">Transmembrane helix</keyword>
<keyword evidence="6" id="KW-0472">Membrane</keyword>
<evidence type="ECO:0000256" key="1">
    <source>
        <dbReference type="ARBA" id="ARBA00004606"/>
    </source>
</evidence>
<comment type="subcellular location">
    <subcellularLocation>
        <location evidence="1">Membrane</location>
        <topology evidence="1">Single-pass type II membrane protein</topology>
    </subcellularLocation>
</comment>
<dbReference type="OrthoDB" id="406379at2759"/>
<dbReference type="GO" id="GO:0016020">
    <property type="term" value="C:membrane"/>
    <property type="evidence" value="ECO:0007669"/>
    <property type="project" value="UniProtKB-SubCell"/>
</dbReference>
<proteinExistence type="inferred from homology"/>
<protein>
    <submittedName>
        <fullName evidence="7">NSF protein</fullName>
    </submittedName>
</protein>
<dbReference type="PANTHER" id="PTHR23033:SF14">
    <property type="entry name" value="GLYCOPROTEIN-N-ACETYLGALACTOSAMINE 3-BETA-GALACTOSYLTRANSFERASE 1-RELATED"/>
    <property type="match status" value="1"/>
</dbReference>
<gene>
    <name evidence="7" type="primary">NSF</name>
    <name evidence="7" type="ORF">SNEC2469_LOCUS17950</name>
</gene>
<evidence type="ECO:0000256" key="3">
    <source>
        <dbReference type="ARBA" id="ARBA00022692"/>
    </source>
</evidence>
<dbReference type="AlphaFoldDB" id="A0A812VF64"/>
<accession>A0A812VF64</accession>
<sequence>MALDTISCNVWPDIFPQEFDAFVSSFDVRQCAVTADAVGRYHAAFANGLTSPVVLSVNAAWCAGRVRHVSWAAALILYDFALQQIAGSGGPRCFDSSSWSRLAKISAHDVFTAHADVLQKVLLHWHNTNFAVGSAACSIKQRFRTSGSNPDQIDSDVRAWNQEVLNAGRPFWDGKHFVRMGSLPKVSCLVPVVWPAQEAFLEAISETYGSDCDVLRFFVSSTQTLEVPAAMQYSLINLHAWYPDVPLDEETFHRRTGQAPQHDNFNTIIKLLHMLRWEAEHGDEHSDLMGEKGEQWWYCRLERDTFFIPENFRYFVVSERLDAAEPHYLGTRQFNDVPRFGFVYNDGGPGVCLSRRALTDLSSLLVEAPFIDGRPTFQDCVFAVGHREDLMLAACLRQLGVLPSALTTDAFGREWFSIRPMLGLPMHQPVQQRLFPGNESGNEAWNFWMGRGHLYLPCFEYIRTWVVEMPVSFNSFKNVSMFTEAKSILELGPQARQKRLGYALHLSGLRRHKDAEILYPSPSNRIP</sequence>
<dbReference type="GO" id="GO:0016263">
    <property type="term" value="F:glycoprotein-N-acetylgalactosamine 3-beta-galactosyltransferase activity"/>
    <property type="evidence" value="ECO:0007669"/>
    <property type="project" value="TreeGrafter"/>
</dbReference>
<keyword evidence="8" id="KW-1185">Reference proteome</keyword>
<comment type="similarity">
    <text evidence="2">Belongs to the glycosyltransferase 31 family. Beta3-Gal-T subfamily.</text>
</comment>
<dbReference type="InterPro" id="IPR026050">
    <property type="entry name" value="C1GALT1/C1GALT1_chp1"/>
</dbReference>
<keyword evidence="3" id="KW-0812">Transmembrane</keyword>
<comment type="caution">
    <text evidence="7">The sequence shown here is derived from an EMBL/GenBank/DDBJ whole genome shotgun (WGS) entry which is preliminary data.</text>
</comment>
<keyword evidence="4" id="KW-0735">Signal-anchor</keyword>
<evidence type="ECO:0000256" key="6">
    <source>
        <dbReference type="ARBA" id="ARBA00023136"/>
    </source>
</evidence>
<dbReference type="Proteomes" id="UP000601435">
    <property type="component" value="Unassembled WGS sequence"/>
</dbReference>
<evidence type="ECO:0000256" key="2">
    <source>
        <dbReference type="ARBA" id="ARBA00006462"/>
    </source>
</evidence>
<evidence type="ECO:0000313" key="7">
    <source>
        <dbReference type="EMBL" id="CAE7636026.1"/>
    </source>
</evidence>
<name>A0A812VF64_9DINO</name>
<evidence type="ECO:0000256" key="4">
    <source>
        <dbReference type="ARBA" id="ARBA00022968"/>
    </source>
</evidence>
<organism evidence="7 8">
    <name type="scientific">Symbiodinium necroappetens</name>
    <dbReference type="NCBI Taxonomy" id="1628268"/>
    <lineage>
        <taxon>Eukaryota</taxon>
        <taxon>Sar</taxon>
        <taxon>Alveolata</taxon>
        <taxon>Dinophyceae</taxon>
        <taxon>Suessiales</taxon>
        <taxon>Symbiodiniaceae</taxon>
        <taxon>Symbiodinium</taxon>
    </lineage>
</organism>
<dbReference type="PANTHER" id="PTHR23033">
    <property type="entry name" value="BETA1,3-GALACTOSYLTRANSFERASE"/>
    <property type="match status" value="1"/>
</dbReference>
<dbReference type="EMBL" id="CAJNJA010029911">
    <property type="protein sequence ID" value="CAE7636026.1"/>
    <property type="molecule type" value="Genomic_DNA"/>
</dbReference>
<evidence type="ECO:0000313" key="8">
    <source>
        <dbReference type="Proteomes" id="UP000601435"/>
    </source>
</evidence>
<evidence type="ECO:0000256" key="5">
    <source>
        <dbReference type="ARBA" id="ARBA00022989"/>
    </source>
</evidence>
<dbReference type="Gene3D" id="3.90.550.50">
    <property type="match status" value="1"/>
</dbReference>